<comment type="caution">
    <text evidence="4">The sequence shown here is derived from an EMBL/GenBank/DDBJ whole genome shotgun (WGS) entry which is preliminary data.</text>
</comment>
<dbReference type="Gene3D" id="3.40.630.30">
    <property type="match status" value="1"/>
</dbReference>
<dbReference type="CDD" id="cd04301">
    <property type="entry name" value="NAT_SF"/>
    <property type="match status" value="1"/>
</dbReference>
<protein>
    <submittedName>
        <fullName evidence="4">GNAT family N-acetyltransferase</fullName>
        <ecNumber evidence="4">2.3.-.-</ecNumber>
    </submittedName>
</protein>
<proteinExistence type="predicted"/>
<dbReference type="EMBL" id="JBHSXM010000001">
    <property type="protein sequence ID" value="MFC6837605.1"/>
    <property type="molecule type" value="Genomic_DNA"/>
</dbReference>
<organism evidence="4 5">
    <name type="scientific">Halomarina ordinaria</name>
    <dbReference type="NCBI Taxonomy" id="3033939"/>
    <lineage>
        <taxon>Archaea</taxon>
        <taxon>Methanobacteriati</taxon>
        <taxon>Methanobacteriota</taxon>
        <taxon>Stenosarchaea group</taxon>
        <taxon>Halobacteria</taxon>
        <taxon>Halobacteriales</taxon>
        <taxon>Natronomonadaceae</taxon>
        <taxon>Halomarina</taxon>
    </lineage>
</organism>
<dbReference type="PANTHER" id="PTHR43877:SF2">
    <property type="entry name" value="AMINOALKYLPHOSPHONATE N-ACETYLTRANSFERASE-RELATED"/>
    <property type="match status" value="1"/>
</dbReference>
<dbReference type="PROSITE" id="PS51186">
    <property type="entry name" value="GNAT"/>
    <property type="match status" value="1"/>
</dbReference>
<accession>A0ABD5UDJ3</accession>
<keyword evidence="2 4" id="KW-0012">Acyltransferase</keyword>
<evidence type="ECO:0000313" key="5">
    <source>
        <dbReference type="Proteomes" id="UP001596406"/>
    </source>
</evidence>
<gene>
    <name evidence="4" type="ORF">ACFQHK_13995</name>
</gene>
<dbReference type="InterPro" id="IPR016181">
    <property type="entry name" value="Acyl_CoA_acyltransferase"/>
</dbReference>
<dbReference type="InterPro" id="IPR000182">
    <property type="entry name" value="GNAT_dom"/>
</dbReference>
<name>A0ABD5UDJ3_9EURY</name>
<keyword evidence="1 4" id="KW-0808">Transferase</keyword>
<sequence>MDDSTDATVRPYDHDADWPALWSLKRAFERELGSADDEKAARYEGKLTDDYRAGYREWVADCVRRDPGCVLVADDDGPVGYCFLLPADLAYIWDAAVVNELYLAPEYRGSGLADDLFEAALAHAAEQSLPLDRVVLDVDPENERAARFYERFDFEPWAELVARSVGGTKRSRR</sequence>
<evidence type="ECO:0000256" key="1">
    <source>
        <dbReference type="ARBA" id="ARBA00022679"/>
    </source>
</evidence>
<dbReference type="AlphaFoldDB" id="A0ABD5UDJ3"/>
<evidence type="ECO:0000313" key="4">
    <source>
        <dbReference type="EMBL" id="MFC6837605.1"/>
    </source>
</evidence>
<dbReference type="Proteomes" id="UP001596406">
    <property type="component" value="Unassembled WGS sequence"/>
</dbReference>
<reference evidence="4 5" key="1">
    <citation type="journal article" date="2019" name="Int. J. Syst. Evol. Microbiol.">
        <title>The Global Catalogue of Microorganisms (GCM) 10K type strain sequencing project: providing services to taxonomists for standard genome sequencing and annotation.</title>
        <authorList>
            <consortium name="The Broad Institute Genomics Platform"/>
            <consortium name="The Broad Institute Genome Sequencing Center for Infectious Disease"/>
            <person name="Wu L."/>
            <person name="Ma J."/>
        </authorList>
    </citation>
    <scope>NUCLEOTIDE SEQUENCE [LARGE SCALE GENOMIC DNA]</scope>
    <source>
        <strain evidence="4 5">PSRA2</strain>
    </source>
</reference>
<evidence type="ECO:0000259" key="3">
    <source>
        <dbReference type="PROSITE" id="PS51186"/>
    </source>
</evidence>
<dbReference type="GO" id="GO:0016746">
    <property type="term" value="F:acyltransferase activity"/>
    <property type="evidence" value="ECO:0007669"/>
    <property type="project" value="UniProtKB-KW"/>
</dbReference>
<feature type="domain" description="N-acetyltransferase" evidence="3">
    <location>
        <begin position="7"/>
        <end position="173"/>
    </location>
</feature>
<dbReference type="SUPFAM" id="SSF55729">
    <property type="entry name" value="Acyl-CoA N-acyltransferases (Nat)"/>
    <property type="match status" value="1"/>
</dbReference>
<evidence type="ECO:0000256" key="2">
    <source>
        <dbReference type="ARBA" id="ARBA00023315"/>
    </source>
</evidence>
<dbReference type="PANTHER" id="PTHR43877">
    <property type="entry name" value="AMINOALKYLPHOSPHONATE N-ACETYLTRANSFERASE-RELATED-RELATED"/>
    <property type="match status" value="1"/>
</dbReference>
<dbReference type="InterPro" id="IPR050832">
    <property type="entry name" value="Bact_Acetyltransf"/>
</dbReference>
<keyword evidence="5" id="KW-1185">Reference proteome</keyword>
<dbReference type="EC" id="2.3.-.-" evidence="4"/>
<dbReference type="Pfam" id="PF00583">
    <property type="entry name" value="Acetyltransf_1"/>
    <property type="match status" value="1"/>
</dbReference>
<dbReference type="RefSeq" id="WP_304449269.1">
    <property type="nucleotide sequence ID" value="NZ_JARRAH010000001.1"/>
</dbReference>